<reference evidence="1 2" key="1">
    <citation type="submission" date="2017-11" db="EMBL/GenBank/DDBJ databases">
        <title>Genomic Encyclopedia of Archaeal and Bacterial Type Strains, Phase II (KMG-II): From Individual Species to Whole Genera.</title>
        <authorList>
            <person name="Goeker M."/>
        </authorList>
    </citation>
    <scope>NUCLEOTIDE SEQUENCE [LARGE SCALE GENOMIC DNA]</scope>
    <source>
        <strain evidence="1 2">DSM 11115</strain>
    </source>
</reference>
<dbReference type="CDD" id="cd00565">
    <property type="entry name" value="Ubl_ThiS"/>
    <property type="match status" value="1"/>
</dbReference>
<dbReference type="Proteomes" id="UP000228535">
    <property type="component" value="Unassembled WGS sequence"/>
</dbReference>
<evidence type="ECO:0000313" key="2">
    <source>
        <dbReference type="Proteomes" id="UP000228535"/>
    </source>
</evidence>
<dbReference type="SUPFAM" id="SSF54285">
    <property type="entry name" value="MoaD/ThiS"/>
    <property type="match status" value="1"/>
</dbReference>
<dbReference type="PANTHER" id="PTHR34472">
    <property type="entry name" value="SULFUR CARRIER PROTEIN THIS"/>
    <property type="match status" value="1"/>
</dbReference>
<dbReference type="OrthoDB" id="1525151at2"/>
<dbReference type="AlphaFoldDB" id="A0A2M9B590"/>
<dbReference type="InterPro" id="IPR016155">
    <property type="entry name" value="Mopterin_synth/thiamin_S_b"/>
</dbReference>
<dbReference type="Gene3D" id="3.10.20.30">
    <property type="match status" value="1"/>
</dbReference>
<dbReference type="InterPro" id="IPR003749">
    <property type="entry name" value="ThiS/MoaD-like"/>
</dbReference>
<gene>
    <name evidence="1" type="ORF">CLV45_3769</name>
</gene>
<organism evidence="1 2">
    <name type="scientific">Hymenobacter chitinivorans DSM 11115</name>
    <dbReference type="NCBI Taxonomy" id="1121954"/>
    <lineage>
        <taxon>Bacteria</taxon>
        <taxon>Pseudomonadati</taxon>
        <taxon>Bacteroidota</taxon>
        <taxon>Cytophagia</taxon>
        <taxon>Cytophagales</taxon>
        <taxon>Hymenobacteraceae</taxon>
        <taxon>Hymenobacter</taxon>
    </lineage>
</organism>
<sequence length="67" mass="7256">MTLFVNDKPHEAPASPTLTATLDGLQLLHLRGIAVAVNDVVVPRPDWPAHELQAHDRITIIRATQGG</sequence>
<protein>
    <submittedName>
        <fullName evidence="1">Sulfur carrier protein</fullName>
    </submittedName>
</protein>
<accession>A0A2M9B590</accession>
<dbReference type="NCBIfam" id="TIGR01683">
    <property type="entry name" value="thiS"/>
    <property type="match status" value="1"/>
</dbReference>
<dbReference type="PANTHER" id="PTHR34472:SF1">
    <property type="entry name" value="SULFUR CARRIER PROTEIN THIS"/>
    <property type="match status" value="1"/>
</dbReference>
<keyword evidence="2" id="KW-1185">Reference proteome</keyword>
<evidence type="ECO:0000313" key="1">
    <source>
        <dbReference type="EMBL" id="PJJ53111.1"/>
    </source>
</evidence>
<dbReference type="InterPro" id="IPR012675">
    <property type="entry name" value="Beta-grasp_dom_sf"/>
</dbReference>
<dbReference type="EMBL" id="PGFA01000003">
    <property type="protein sequence ID" value="PJJ53111.1"/>
    <property type="molecule type" value="Genomic_DNA"/>
</dbReference>
<dbReference type="Pfam" id="PF02597">
    <property type="entry name" value="ThiS"/>
    <property type="match status" value="1"/>
</dbReference>
<dbReference type="RefSeq" id="WP_100338013.1">
    <property type="nucleotide sequence ID" value="NZ_PGFA01000003.1"/>
</dbReference>
<name>A0A2M9B590_9BACT</name>
<dbReference type="InterPro" id="IPR010035">
    <property type="entry name" value="Thi_S"/>
</dbReference>
<comment type="caution">
    <text evidence="1">The sequence shown here is derived from an EMBL/GenBank/DDBJ whole genome shotgun (WGS) entry which is preliminary data.</text>
</comment>
<proteinExistence type="predicted"/>